<sequence>MMLSTGQQILWSQLQNENGISDAFSRQGQVALGWRDGEFCACEMGAKPPQVGAGRQAAMAVEEGVEIWMRRSRWKRMVGWRTKERLVLNGAGLCGPSYEDHPHPHPPGGQEAKADQLGTRQKYQFV</sequence>
<comment type="caution">
    <text evidence="1">The sequence shown here is derived from an EMBL/GenBank/DDBJ whole genome shotgun (WGS) entry which is preliminary data.</text>
</comment>
<keyword evidence="2" id="KW-1185">Reference proteome</keyword>
<name>A0ACB8FBW9_9SAUR</name>
<gene>
    <name evidence="1" type="ORF">K3G42_027567</name>
</gene>
<dbReference type="Proteomes" id="UP000827872">
    <property type="component" value="Linkage Group LG08"/>
</dbReference>
<dbReference type="EMBL" id="CM037621">
    <property type="protein sequence ID" value="KAH8002743.1"/>
    <property type="molecule type" value="Genomic_DNA"/>
</dbReference>
<protein>
    <submittedName>
        <fullName evidence="1">Uncharacterized protein</fullName>
    </submittedName>
</protein>
<reference evidence="1" key="1">
    <citation type="submission" date="2021-08" db="EMBL/GenBank/DDBJ databases">
        <title>The first chromosome-level gecko genome reveals the dynamic sex chromosomes of Neotropical dwarf geckos (Sphaerodactylidae: Sphaerodactylus).</title>
        <authorList>
            <person name="Pinto B.J."/>
            <person name="Keating S.E."/>
            <person name="Gamble T."/>
        </authorList>
    </citation>
    <scope>NUCLEOTIDE SEQUENCE</scope>
    <source>
        <strain evidence="1">TG3544</strain>
    </source>
</reference>
<proteinExistence type="predicted"/>
<evidence type="ECO:0000313" key="2">
    <source>
        <dbReference type="Proteomes" id="UP000827872"/>
    </source>
</evidence>
<organism evidence="1 2">
    <name type="scientific">Sphaerodactylus townsendi</name>
    <dbReference type="NCBI Taxonomy" id="933632"/>
    <lineage>
        <taxon>Eukaryota</taxon>
        <taxon>Metazoa</taxon>
        <taxon>Chordata</taxon>
        <taxon>Craniata</taxon>
        <taxon>Vertebrata</taxon>
        <taxon>Euteleostomi</taxon>
        <taxon>Lepidosauria</taxon>
        <taxon>Squamata</taxon>
        <taxon>Bifurcata</taxon>
        <taxon>Gekkota</taxon>
        <taxon>Sphaerodactylidae</taxon>
        <taxon>Sphaerodactylus</taxon>
    </lineage>
</organism>
<accession>A0ACB8FBW9</accession>
<evidence type="ECO:0000313" key="1">
    <source>
        <dbReference type="EMBL" id="KAH8002743.1"/>
    </source>
</evidence>